<dbReference type="Proteomes" id="UP000325785">
    <property type="component" value="Chromosome"/>
</dbReference>
<dbReference type="EMBL" id="CP031598">
    <property type="protein sequence ID" value="QEW29089.1"/>
    <property type="molecule type" value="Genomic_DNA"/>
</dbReference>
<protein>
    <submittedName>
        <fullName evidence="1">Uncharacterized protein</fullName>
    </submittedName>
</protein>
<reference evidence="1 3" key="1">
    <citation type="submission" date="2015-04" db="EMBL/GenBank/DDBJ databases">
        <title>The draft genome sequence of Roseovarius indicus B108T.</title>
        <authorList>
            <person name="Li G."/>
            <person name="Lai Q."/>
            <person name="Shao Z."/>
            <person name="Yan P."/>
        </authorList>
    </citation>
    <scope>NUCLEOTIDE SEQUENCE [LARGE SCALE GENOMIC DNA]</scope>
    <source>
        <strain evidence="1 3">B108</strain>
    </source>
</reference>
<gene>
    <name evidence="2" type="ORF">RIdsm_04931</name>
    <name evidence="1" type="ORF">XM52_01690</name>
</gene>
<dbReference type="Proteomes" id="UP000051401">
    <property type="component" value="Unassembled WGS sequence"/>
</dbReference>
<evidence type="ECO:0000313" key="1">
    <source>
        <dbReference type="EMBL" id="KRS19579.1"/>
    </source>
</evidence>
<name>A0A0T5PE94_9RHOB</name>
<proteinExistence type="predicted"/>
<dbReference type="PATRIC" id="fig|540747.5.peg.340"/>
<reference evidence="2 4" key="2">
    <citation type="submission" date="2018-08" db="EMBL/GenBank/DDBJ databases">
        <title>Genetic Globetrotter - A new plasmid hitch-hiking vast phylogenetic and geographic distances.</title>
        <authorList>
            <person name="Vollmers J."/>
            <person name="Petersen J."/>
        </authorList>
    </citation>
    <scope>NUCLEOTIDE SEQUENCE [LARGE SCALE GENOMIC DNA]</scope>
    <source>
        <strain evidence="2 4">DSM 26383</strain>
    </source>
</reference>
<keyword evidence="3" id="KW-1185">Reference proteome</keyword>
<evidence type="ECO:0000313" key="2">
    <source>
        <dbReference type="EMBL" id="QEW29089.1"/>
    </source>
</evidence>
<dbReference type="KEGG" id="rid:RIdsm_04931"/>
<dbReference type="AlphaFoldDB" id="A0A0T5PE94"/>
<accession>A0A0T5PE94</accession>
<organism evidence="1 3">
    <name type="scientific">Roseovarius indicus</name>
    <dbReference type="NCBI Taxonomy" id="540747"/>
    <lineage>
        <taxon>Bacteria</taxon>
        <taxon>Pseudomonadati</taxon>
        <taxon>Pseudomonadota</taxon>
        <taxon>Alphaproteobacteria</taxon>
        <taxon>Rhodobacterales</taxon>
        <taxon>Roseobacteraceae</taxon>
        <taxon>Roseovarius</taxon>
    </lineage>
</organism>
<sequence length="137" mass="15769">MDFWVSAESDVTKGNRQFTALLDSVRTHMRRRIAESGLAGSGWTFYYVPILMSEERASRYPARTRCYSKKKVMNCCPQLDHRRYVEGADAIREAVLYEGLLQDGAVLLRRAGFSEDLQSEFEGIVRGRLEALLRDRE</sequence>
<dbReference type="EMBL" id="LAXI01000001">
    <property type="protein sequence ID" value="KRS19579.1"/>
    <property type="molecule type" value="Genomic_DNA"/>
</dbReference>
<evidence type="ECO:0000313" key="4">
    <source>
        <dbReference type="Proteomes" id="UP000325785"/>
    </source>
</evidence>
<evidence type="ECO:0000313" key="3">
    <source>
        <dbReference type="Proteomes" id="UP000051401"/>
    </source>
</evidence>